<comment type="pathway">
    <text evidence="2">Protein modification; protein lipoylation via exogenous pathway; protein N(6)-(lipoyl)lysine from lipoate: step 1/2.</text>
</comment>
<dbReference type="PANTHER" id="PTHR12561:SF3">
    <property type="entry name" value="LIPOYLTRANSFERASE 1, MITOCHONDRIAL"/>
    <property type="match status" value="1"/>
</dbReference>
<keyword evidence="7" id="KW-0067">ATP-binding</keyword>
<dbReference type="CDD" id="cd16443">
    <property type="entry name" value="LplA"/>
    <property type="match status" value="1"/>
</dbReference>
<keyword evidence="6" id="KW-0547">Nucleotide-binding</keyword>
<dbReference type="EC" id="6.3.1.20" evidence="3"/>
<dbReference type="GO" id="GO:0009249">
    <property type="term" value="P:protein lipoylation"/>
    <property type="evidence" value="ECO:0007669"/>
    <property type="project" value="InterPro"/>
</dbReference>
<dbReference type="SUPFAM" id="SSF82649">
    <property type="entry name" value="SufE/NifU"/>
    <property type="match status" value="1"/>
</dbReference>
<evidence type="ECO:0000256" key="3">
    <source>
        <dbReference type="ARBA" id="ARBA00012367"/>
    </source>
</evidence>
<dbReference type="SUPFAM" id="SSF55681">
    <property type="entry name" value="Class II aaRS and biotin synthetases"/>
    <property type="match status" value="1"/>
</dbReference>
<evidence type="ECO:0000256" key="8">
    <source>
        <dbReference type="ARBA" id="ARBA00048037"/>
    </source>
</evidence>
<evidence type="ECO:0000256" key="4">
    <source>
        <dbReference type="ARBA" id="ARBA00022490"/>
    </source>
</evidence>
<dbReference type="RefSeq" id="WP_226754919.1">
    <property type="nucleotide sequence ID" value="NZ_JAJATW010000018.1"/>
</dbReference>
<reference evidence="10" key="1">
    <citation type="submission" date="2021-10" db="EMBL/GenBank/DDBJ databases">
        <title>Marinomonas pontica sp. nov., isolated from the Black Sea.</title>
        <authorList>
            <person name="Zhao L.-H."/>
            <person name="Xue J.-H."/>
        </authorList>
    </citation>
    <scope>NUCLEOTIDE SEQUENCE</scope>
    <source>
        <strain evidence="10">E8</strain>
    </source>
</reference>
<dbReference type="GO" id="GO:0005829">
    <property type="term" value="C:cytosol"/>
    <property type="evidence" value="ECO:0007669"/>
    <property type="project" value="TreeGrafter"/>
</dbReference>
<dbReference type="GO" id="GO:0016979">
    <property type="term" value="F:lipoate-protein ligase activity"/>
    <property type="evidence" value="ECO:0007669"/>
    <property type="project" value="UniProtKB-EC"/>
</dbReference>
<evidence type="ECO:0000256" key="2">
    <source>
        <dbReference type="ARBA" id="ARBA00005124"/>
    </source>
</evidence>
<feature type="domain" description="BPL/LPL catalytic" evidence="9">
    <location>
        <begin position="28"/>
        <end position="215"/>
    </location>
</feature>
<dbReference type="Gene3D" id="3.30.390.50">
    <property type="entry name" value="CO dehydrogenase flavoprotein, C-terminal domain"/>
    <property type="match status" value="1"/>
</dbReference>
<dbReference type="PROSITE" id="PS51733">
    <property type="entry name" value="BPL_LPL_CATALYTIC"/>
    <property type="match status" value="1"/>
</dbReference>
<comment type="caution">
    <text evidence="10">The sequence shown here is derived from an EMBL/GenBank/DDBJ whole genome shotgun (WGS) entry which is preliminary data.</text>
</comment>
<proteinExistence type="predicted"/>
<dbReference type="Pfam" id="PF21948">
    <property type="entry name" value="LplA-B_cat"/>
    <property type="match status" value="1"/>
</dbReference>
<dbReference type="Gene3D" id="3.30.930.10">
    <property type="entry name" value="Bira Bifunctional Protein, Domain 2"/>
    <property type="match status" value="1"/>
</dbReference>
<dbReference type="PANTHER" id="PTHR12561">
    <property type="entry name" value="LIPOATE-PROTEIN LIGASE"/>
    <property type="match status" value="1"/>
</dbReference>
<dbReference type="Proteomes" id="UP001139095">
    <property type="component" value="Unassembled WGS sequence"/>
</dbReference>
<evidence type="ECO:0000259" key="9">
    <source>
        <dbReference type="PROSITE" id="PS51733"/>
    </source>
</evidence>
<dbReference type="InterPro" id="IPR004562">
    <property type="entry name" value="LipoylTrfase_LipoateP_Ligase"/>
</dbReference>
<evidence type="ECO:0000313" key="10">
    <source>
        <dbReference type="EMBL" id="MCB5162574.1"/>
    </source>
</evidence>
<evidence type="ECO:0000256" key="6">
    <source>
        <dbReference type="ARBA" id="ARBA00022741"/>
    </source>
</evidence>
<keyword evidence="11" id="KW-1185">Reference proteome</keyword>
<sequence length="337" mass="37835">MVSRILLSDSYDPYFNLAVEDCIFRSMSPNQRVLFLWRNQDTVVIGRSQNPWKECNIAKMEQENISLARRQSGGGAVFHDLGNTNFTFMAGKPGYSKEVSTDIVLQGLKSLGIDGYANGRNDLVVGEGDSMRKFSGSAYKETKDRGFHHGTLLLSADLSRLANYLNPDPKKLQSKGISSVRSRVMNLEEVSSDIDHDTVCEAIIDAFCDYYGQTPTIETISPEALPDLPGFVDKFSEQSSWEWNYGKSPQFTHTLDERFKWGGVEVHLDLKNAQIIAAKTFTDSLYPDPIEQLAERLVGVAYRSDAISECLDALINDFPEQTTELQELKYWLVKAVS</sequence>
<keyword evidence="5 10" id="KW-0436">Ligase</keyword>
<dbReference type="NCBIfam" id="TIGR00545">
    <property type="entry name" value="lipoyltrans"/>
    <property type="match status" value="1"/>
</dbReference>
<comment type="pathway">
    <text evidence="1">Protein modification; protein lipoylation via exogenous pathway; protein N(6)-(lipoyl)lysine from lipoate: step 2/2.</text>
</comment>
<accession>A0A9X1IPC6</accession>
<name>A0A9X1IPC6_9GAMM</name>
<organism evidence="10 11">
    <name type="scientific">Marinomonas algarum</name>
    <dbReference type="NCBI Taxonomy" id="2883105"/>
    <lineage>
        <taxon>Bacteria</taxon>
        <taxon>Pseudomonadati</taxon>
        <taxon>Pseudomonadota</taxon>
        <taxon>Gammaproteobacteria</taxon>
        <taxon>Oceanospirillales</taxon>
        <taxon>Oceanospirillaceae</taxon>
        <taxon>Marinomonas</taxon>
    </lineage>
</organism>
<dbReference type="EMBL" id="JAJATW010000018">
    <property type="protein sequence ID" value="MCB5162574.1"/>
    <property type="molecule type" value="Genomic_DNA"/>
</dbReference>
<evidence type="ECO:0000313" key="11">
    <source>
        <dbReference type="Proteomes" id="UP001139095"/>
    </source>
</evidence>
<evidence type="ECO:0000256" key="1">
    <source>
        <dbReference type="ARBA" id="ARBA00005085"/>
    </source>
</evidence>
<evidence type="ECO:0000256" key="7">
    <source>
        <dbReference type="ARBA" id="ARBA00022840"/>
    </source>
</evidence>
<evidence type="ECO:0000256" key="5">
    <source>
        <dbReference type="ARBA" id="ARBA00022598"/>
    </source>
</evidence>
<dbReference type="AlphaFoldDB" id="A0A9X1IPC6"/>
<comment type="catalytic activity">
    <reaction evidence="8">
        <text>L-lysyl-[lipoyl-carrier protein] + (R)-lipoate + ATP = N(6)-[(R)-lipoyl]-L-lysyl-[lipoyl-carrier protein] + AMP + diphosphate + H(+)</text>
        <dbReference type="Rhea" id="RHEA:49288"/>
        <dbReference type="Rhea" id="RHEA-COMP:10500"/>
        <dbReference type="Rhea" id="RHEA-COMP:10502"/>
        <dbReference type="ChEBI" id="CHEBI:15378"/>
        <dbReference type="ChEBI" id="CHEBI:29969"/>
        <dbReference type="ChEBI" id="CHEBI:30616"/>
        <dbReference type="ChEBI" id="CHEBI:33019"/>
        <dbReference type="ChEBI" id="CHEBI:83088"/>
        <dbReference type="ChEBI" id="CHEBI:83099"/>
        <dbReference type="ChEBI" id="CHEBI:456215"/>
        <dbReference type="EC" id="6.3.1.20"/>
    </reaction>
</comment>
<dbReference type="InterPro" id="IPR004143">
    <property type="entry name" value="BPL_LPL_catalytic"/>
</dbReference>
<keyword evidence="4" id="KW-0963">Cytoplasm</keyword>
<dbReference type="InterPro" id="IPR019491">
    <property type="entry name" value="Lipoate_protein_ligase_C"/>
</dbReference>
<dbReference type="InterPro" id="IPR045864">
    <property type="entry name" value="aa-tRNA-synth_II/BPL/LPL"/>
</dbReference>
<gene>
    <name evidence="10" type="ORF">LG368_11775</name>
</gene>
<dbReference type="Pfam" id="PF10437">
    <property type="entry name" value="Lip_prot_lig_C"/>
    <property type="match status" value="1"/>
</dbReference>
<dbReference type="GO" id="GO:0005524">
    <property type="term" value="F:ATP binding"/>
    <property type="evidence" value="ECO:0007669"/>
    <property type="project" value="UniProtKB-KW"/>
</dbReference>
<protein>
    <recommendedName>
        <fullName evidence="3">lipoate--protein ligase</fullName>
        <ecNumber evidence="3">6.3.1.20</ecNumber>
    </recommendedName>
</protein>
<dbReference type="FunFam" id="3.30.930.10:FF:000024">
    <property type="entry name" value="Lipoate-protein ligase A"/>
    <property type="match status" value="1"/>
</dbReference>
<dbReference type="GO" id="GO:0017118">
    <property type="term" value="F:lipoyltransferase activity"/>
    <property type="evidence" value="ECO:0007669"/>
    <property type="project" value="TreeGrafter"/>
</dbReference>